<evidence type="ECO:0000256" key="7">
    <source>
        <dbReference type="SAM" id="Phobius"/>
    </source>
</evidence>
<dbReference type="GO" id="GO:0005829">
    <property type="term" value="C:cytosol"/>
    <property type="evidence" value="ECO:0007669"/>
    <property type="project" value="TreeGrafter"/>
</dbReference>
<dbReference type="InterPro" id="IPR013546">
    <property type="entry name" value="PII_UdlTrfase/GS_AdlTrfase"/>
</dbReference>
<dbReference type="SUPFAM" id="SSF81301">
    <property type="entry name" value="Nucleotidyltransferase"/>
    <property type="match status" value="2"/>
</dbReference>
<dbReference type="EC" id="2.7.7.42" evidence="10"/>
<dbReference type="EMBL" id="JABRWO010000015">
    <property type="protein sequence ID" value="MBA2117409.1"/>
    <property type="molecule type" value="Genomic_DNA"/>
</dbReference>
<keyword evidence="7" id="KW-0812">Transmembrane</keyword>
<dbReference type="InterPro" id="IPR023057">
    <property type="entry name" value="GlnE"/>
</dbReference>
<accession>A0A7V8V9G2</accession>
<dbReference type="InterPro" id="IPR043519">
    <property type="entry name" value="NT_sf"/>
</dbReference>
<organism evidence="10 11">
    <name type="scientific">Bremerella alba</name>
    <dbReference type="NCBI Taxonomy" id="980252"/>
    <lineage>
        <taxon>Bacteria</taxon>
        <taxon>Pseudomonadati</taxon>
        <taxon>Planctomycetota</taxon>
        <taxon>Planctomycetia</taxon>
        <taxon>Pirellulales</taxon>
        <taxon>Pirellulaceae</taxon>
        <taxon>Bremerella</taxon>
    </lineage>
</organism>
<dbReference type="Pfam" id="PF08335">
    <property type="entry name" value="GlnD_UR_UTase"/>
    <property type="match status" value="2"/>
</dbReference>
<gene>
    <name evidence="10" type="primary">glnE</name>
    <name evidence="10" type="ORF">HOV93_46070</name>
</gene>
<dbReference type="Gene3D" id="1.20.120.1510">
    <property type="match status" value="1"/>
</dbReference>
<dbReference type="Gene3D" id="1.20.120.330">
    <property type="entry name" value="Nucleotidyltransferases domain 2"/>
    <property type="match status" value="2"/>
</dbReference>
<dbReference type="Proteomes" id="UP000551616">
    <property type="component" value="Unassembled WGS sequence"/>
</dbReference>
<feature type="domain" description="Glutamate-ammonia ligase adenylyltransferase repeated" evidence="8">
    <location>
        <begin position="720"/>
        <end position="960"/>
    </location>
</feature>
<keyword evidence="6" id="KW-0511">Multifunctional enzyme</keyword>
<evidence type="ECO:0000256" key="5">
    <source>
        <dbReference type="ARBA" id="ARBA00022842"/>
    </source>
</evidence>
<keyword evidence="5" id="KW-0460">Magnesium</keyword>
<keyword evidence="4" id="KW-0067">ATP-binding</keyword>
<keyword evidence="1 10" id="KW-0808">Transferase</keyword>
<dbReference type="SUPFAM" id="SSF81593">
    <property type="entry name" value="Nucleotidyltransferase substrate binding subunit/domain"/>
    <property type="match status" value="2"/>
</dbReference>
<evidence type="ECO:0000256" key="3">
    <source>
        <dbReference type="ARBA" id="ARBA00022741"/>
    </source>
</evidence>
<dbReference type="PANTHER" id="PTHR30621:SF0">
    <property type="entry name" value="BIFUNCTIONAL GLUTAMINE SYNTHETASE ADENYLYLTRANSFERASE_ADENYLYL-REMOVING ENZYME"/>
    <property type="match status" value="1"/>
</dbReference>
<comment type="caution">
    <text evidence="10">The sequence shown here is derived from an EMBL/GenBank/DDBJ whole genome shotgun (WGS) entry which is preliminary data.</text>
</comment>
<evidence type="ECO:0000256" key="4">
    <source>
        <dbReference type="ARBA" id="ARBA00022840"/>
    </source>
</evidence>
<feature type="domain" description="PII-uridylyltransferase/Glutamine-synthetase adenylyltransferase" evidence="9">
    <location>
        <begin position="988"/>
        <end position="1118"/>
    </location>
</feature>
<keyword evidence="10" id="KW-0436">Ligase</keyword>
<proteinExistence type="predicted"/>
<dbReference type="GO" id="GO:0008882">
    <property type="term" value="F:[glutamate-ammonia-ligase] adenylyltransferase activity"/>
    <property type="evidence" value="ECO:0007669"/>
    <property type="project" value="UniProtKB-EC"/>
</dbReference>
<evidence type="ECO:0000256" key="2">
    <source>
        <dbReference type="ARBA" id="ARBA00022695"/>
    </source>
</evidence>
<dbReference type="GO" id="GO:0016874">
    <property type="term" value="F:ligase activity"/>
    <property type="evidence" value="ECO:0007669"/>
    <property type="project" value="UniProtKB-KW"/>
</dbReference>
<dbReference type="PANTHER" id="PTHR30621">
    <property type="entry name" value="GLUTAMINE SYNTHETASE ADENYLYLTRANSFERASE"/>
    <property type="match status" value="1"/>
</dbReference>
<name>A0A7V8V9G2_9BACT</name>
<feature type="transmembrane region" description="Helical" evidence="7">
    <location>
        <begin position="29"/>
        <end position="51"/>
    </location>
</feature>
<keyword evidence="3" id="KW-0547">Nucleotide-binding</keyword>
<dbReference type="CDD" id="cd05401">
    <property type="entry name" value="NT_GlnE_GlnD_like"/>
    <property type="match status" value="2"/>
</dbReference>
<keyword evidence="11" id="KW-1185">Reference proteome</keyword>
<feature type="domain" description="PII-uridylyltransferase/Glutamine-synthetase adenylyltransferase" evidence="9">
    <location>
        <begin position="459"/>
        <end position="596"/>
    </location>
</feature>
<dbReference type="InterPro" id="IPR005190">
    <property type="entry name" value="GlnE_rpt_dom"/>
</dbReference>
<protein>
    <submittedName>
        <fullName evidence="10">Glutamate-ammonia-ligase adenylyltransferase</fullName>
        <ecNumber evidence="10">2.7.7.42</ecNumber>
    </submittedName>
</protein>
<keyword evidence="2 10" id="KW-0548">Nucleotidyltransferase</keyword>
<evidence type="ECO:0000313" key="11">
    <source>
        <dbReference type="Proteomes" id="UP000551616"/>
    </source>
</evidence>
<sequence>MFLAENGTLQTENARSYFDEFCRGMKCQLFCGFLVCLLAIGTVVFRLEWWFTEFTHFATLIALALLSAPPADNGNHQGKYFNERPFEATMTVSDFATLAENSQDASKWLSQLKIVNTARGRENINSFVRLNLPIDLQSSLCGQLAHALPGCSDPDMALNNLERLFSRARSPLSLAALFERDMTSMTTLVRIFSSSQSLSDQIISDPESFELIRITDGQPAARQYLVAEIVTEVRQLSDEKAIMKALRRTKRRETLRIAYGDLICNQNIETVTRQISFLADALIEAAYQAACKLVSQRFGNPKPRSSRNGKAGTPRFSVIALGKLGGSELNYSSDIDLMFLYDGDGNTDGEKSITNKEYFERVGQRLMKLLTEPTELGTPYRIDMRLRPEGSHGPLINSLEGALHYYDILGRTWERQAFVKARACAGDAALGDEFLEKQEPWIYRNYLSRADITGIKALKRRIEKRATVAGAVDANVKTGHGGIRDIEFVIQFLQLLNGGDLAQIRTPNTLEGIRTLEEVGCLTLQESAILKDNYSFLRKVEHRLQIMFDLQTHSLPSEPLERNKLAMRMGYVDDADFKALTKFQADFQEKTEINRKILDHLLHDAFPDDEVTAPVVDLVLDPEPTADAIDEALSDYGFHDPKIAYENVMALTRERVRFLSTRRCRHFLAAIAPQLLEAISQTPDPDSTLVNLAQVSDSLGGKEVLWELFSANPATLHLYVRLCAGSPYLSNVLISNPGMIDELMDSLMLDRLPSRRVLEEMILELCRGAEDIMPILHSFKNLMHLRVGVLDILRKKDLHTRLQTLSDVAEVCLHQIVFREYRQLVARFGEPRLPDGTPCDLIILGLGKIGGAEPNYHSDLDIIFVYEGNGNTVVDARHRGASSTTNQHFFGQLGQRIIKSVNELGPYGRLYELDPRLRPTGKSGPMAVTLEDLYNYHANGTGELWERQAMTKARPIFGPPSGCEAAEKTVRDAIACRPWKPSDADEIRKMRTRMEETASRNNIKRGPGGTVDIEFIVQMLQLKHLAESPEVMVPNTLDGLKLLHEKGYLSQEDHDYFYNAYEFLRMVEARLRLMNTTARHDLPEERLEVAKLAYLLDYEDPATLLKECRQMTRETRRRFDLIFDKAAAG</sequence>
<dbReference type="GO" id="GO:0000820">
    <property type="term" value="P:regulation of glutamine family amino acid metabolic process"/>
    <property type="evidence" value="ECO:0007669"/>
    <property type="project" value="TreeGrafter"/>
</dbReference>
<dbReference type="Gene3D" id="3.30.460.10">
    <property type="entry name" value="Beta Polymerase, domain 2"/>
    <property type="match status" value="2"/>
</dbReference>
<dbReference type="Pfam" id="PF03710">
    <property type="entry name" value="GlnE"/>
    <property type="match status" value="2"/>
</dbReference>
<dbReference type="NCBIfam" id="NF008292">
    <property type="entry name" value="PRK11072.1"/>
    <property type="match status" value="1"/>
</dbReference>
<feature type="domain" description="Glutamate-ammonia ligase adenylyltransferase repeated" evidence="8">
    <location>
        <begin position="186"/>
        <end position="436"/>
    </location>
</feature>
<keyword evidence="7" id="KW-1133">Transmembrane helix</keyword>
<evidence type="ECO:0000313" key="10">
    <source>
        <dbReference type="EMBL" id="MBA2117409.1"/>
    </source>
</evidence>
<keyword evidence="7" id="KW-0472">Membrane</keyword>
<evidence type="ECO:0000256" key="1">
    <source>
        <dbReference type="ARBA" id="ARBA00022679"/>
    </source>
</evidence>
<dbReference type="AlphaFoldDB" id="A0A7V8V9G2"/>
<dbReference type="GO" id="GO:0005524">
    <property type="term" value="F:ATP binding"/>
    <property type="evidence" value="ECO:0007669"/>
    <property type="project" value="UniProtKB-KW"/>
</dbReference>
<reference evidence="10 11" key="1">
    <citation type="submission" date="2020-05" db="EMBL/GenBank/DDBJ databases">
        <title>Bremerella alba sp. nov., a novel planctomycete isolated from the surface of the macroalga Fucus spiralis.</title>
        <authorList>
            <person name="Godinho O."/>
            <person name="Botelho R."/>
            <person name="Albuquerque L."/>
            <person name="Wiegand S."/>
            <person name="Da Costa M.S."/>
            <person name="Lobo-Da-Cunha A."/>
            <person name="Jogler C."/>
            <person name="Lage O.M."/>
        </authorList>
    </citation>
    <scope>NUCLEOTIDE SEQUENCE [LARGE SCALE GENOMIC DNA]</scope>
    <source>
        <strain evidence="10 11">FF15</strain>
    </source>
</reference>
<evidence type="ECO:0000259" key="9">
    <source>
        <dbReference type="Pfam" id="PF08335"/>
    </source>
</evidence>
<evidence type="ECO:0000256" key="6">
    <source>
        <dbReference type="ARBA" id="ARBA00023268"/>
    </source>
</evidence>
<evidence type="ECO:0000259" key="8">
    <source>
        <dbReference type="Pfam" id="PF03710"/>
    </source>
</evidence>